<dbReference type="EMBL" id="JACTNZ010000006">
    <property type="protein sequence ID" value="KAG5544720.1"/>
    <property type="molecule type" value="Genomic_DNA"/>
</dbReference>
<dbReference type="AlphaFoldDB" id="A0AAV6JX38"/>
<accession>A0AAV6JX38</accession>
<dbReference type="Pfam" id="PF06972">
    <property type="entry name" value="GIP1_N"/>
    <property type="match status" value="1"/>
</dbReference>
<feature type="domain" description="GBF-interacting protein 1 N-terminal" evidence="1">
    <location>
        <begin position="1"/>
        <end position="28"/>
    </location>
</feature>
<dbReference type="Proteomes" id="UP000823749">
    <property type="component" value="Chromosome 6"/>
</dbReference>
<organism evidence="2 3">
    <name type="scientific">Rhododendron griersonianum</name>
    <dbReference type="NCBI Taxonomy" id="479676"/>
    <lineage>
        <taxon>Eukaryota</taxon>
        <taxon>Viridiplantae</taxon>
        <taxon>Streptophyta</taxon>
        <taxon>Embryophyta</taxon>
        <taxon>Tracheophyta</taxon>
        <taxon>Spermatophyta</taxon>
        <taxon>Magnoliopsida</taxon>
        <taxon>eudicotyledons</taxon>
        <taxon>Gunneridae</taxon>
        <taxon>Pentapetalae</taxon>
        <taxon>asterids</taxon>
        <taxon>Ericales</taxon>
        <taxon>Ericaceae</taxon>
        <taxon>Ericoideae</taxon>
        <taxon>Rhodoreae</taxon>
        <taxon>Rhododendron</taxon>
    </lineage>
</organism>
<comment type="caution">
    <text evidence="2">The sequence shown here is derived from an EMBL/GenBank/DDBJ whole genome shotgun (WGS) entry which is preliminary data.</text>
</comment>
<evidence type="ECO:0000259" key="1">
    <source>
        <dbReference type="Pfam" id="PF06972"/>
    </source>
</evidence>
<name>A0AAV6JX38_9ERIC</name>
<dbReference type="InterPro" id="IPR009719">
    <property type="entry name" value="GIP1_N"/>
</dbReference>
<gene>
    <name evidence="2" type="ORF">RHGRI_017236</name>
</gene>
<sequence length="58" mass="6897">MVQSLREIVNYPKPEIYAMLKECNLEPTRLLVAFSLKVMVLQREREEEEEENGWVGEE</sequence>
<keyword evidence="3" id="KW-1185">Reference proteome</keyword>
<evidence type="ECO:0000313" key="3">
    <source>
        <dbReference type="Proteomes" id="UP000823749"/>
    </source>
</evidence>
<proteinExistence type="predicted"/>
<evidence type="ECO:0000313" key="2">
    <source>
        <dbReference type="EMBL" id="KAG5544720.1"/>
    </source>
</evidence>
<protein>
    <recommendedName>
        <fullName evidence="1">GBF-interacting protein 1 N-terminal domain-containing protein</fullName>
    </recommendedName>
</protein>
<reference evidence="2 3" key="1">
    <citation type="submission" date="2020-08" db="EMBL/GenBank/DDBJ databases">
        <title>Plant Genome Project.</title>
        <authorList>
            <person name="Zhang R.-G."/>
        </authorList>
    </citation>
    <scope>NUCLEOTIDE SEQUENCE [LARGE SCALE GENOMIC DNA]</scope>
    <source>
        <strain evidence="2">WSP0</strain>
        <tissue evidence="2">Leaf</tissue>
    </source>
</reference>